<comment type="caution">
    <text evidence="2">The sequence shown here is derived from an EMBL/GenBank/DDBJ whole genome shotgun (WGS) entry which is preliminary data.</text>
</comment>
<reference evidence="2 3" key="1">
    <citation type="submission" date="2024-02" db="EMBL/GenBank/DDBJ databases">
        <authorList>
            <person name="Vignale AGUSTIN F."/>
            <person name="Sosa J E."/>
            <person name="Modenutti C."/>
        </authorList>
    </citation>
    <scope>NUCLEOTIDE SEQUENCE [LARGE SCALE GENOMIC DNA]</scope>
</reference>
<proteinExistence type="predicted"/>
<keyword evidence="1" id="KW-0472">Membrane</keyword>
<dbReference type="Proteomes" id="UP001642360">
    <property type="component" value="Unassembled WGS sequence"/>
</dbReference>
<evidence type="ECO:0000313" key="2">
    <source>
        <dbReference type="EMBL" id="CAK9147171.1"/>
    </source>
</evidence>
<evidence type="ECO:0000313" key="3">
    <source>
        <dbReference type="Proteomes" id="UP001642360"/>
    </source>
</evidence>
<organism evidence="2 3">
    <name type="scientific">Ilex paraguariensis</name>
    <name type="common">yerba mate</name>
    <dbReference type="NCBI Taxonomy" id="185542"/>
    <lineage>
        <taxon>Eukaryota</taxon>
        <taxon>Viridiplantae</taxon>
        <taxon>Streptophyta</taxon>
        <taxon>Embryophyta</taxon>
        <taxon>Tracheophyta</taxon>
        <taxon>Spermatophyta</taxon>
        <taxon>Magnoliopsida</taxon>
        <taxon>eudicotyledons</taxon>
        <taxon>Gunneridae</taxon>
        <taxon>Pentapetalae</taxon>
        <taxon>asterids</taxon>
        <taxon>campanulids</taxon>
        <taxon>Aquifoliales</taxon>
        <taxon>Aquifoliaceae</taxon>
        <taxon>Ilex</taxon>
    </lineage>
</organism>
<keyword evidence="3" id="KW-1185">Reference proteome</keyword>
<feature type="non-terminal residue" evidence="2">
    <location>
        <position position="1"/>
    </location>
</feature>
<feature type="transmembrane region" description="Helical" evidence="1">
    <location>
        <begin position="52"/>
        <end position="70"/>
    </location>
</feature>
<name>A0ABC8RQC3_9AQUA</name>
<dbReference type="EMBL" id="CAUOFW020001649">
    <property type="protein sequence ID" value="CAK9147171.1"/>
    <property type="molecule type" value="Genomic_DNA"/>
</dbReference>
<dbReference type="AlphaFoldDB" id="A0ABC8RQC3"/>
<keyword evidence="1" id="KW-0812">Transmembrane</keyword>
<accession>A0ABC8RQC3</accession>
<evidence type="ECO:0000256" key="1">
    <source>
        <dbReference type="SAM" id="Phobius"/>
    </source>
</evidence>
<keyword evidence="1" id="KW-1133">Transmembrane helix</keyword>
<protein>
    <submittedName>
        <fullName evidence="2">Uncharacterized protein</fullName>
    </submittedName>
</protein>
<gene>
    <name evidence="2" type="ORF">ILEXP_LOCUS15053</name>
</gene>
<sequence>CLRWSFATRSLELECWTIAEAVGPSLETGNTIAALLTTTAASSSTQETDKSLLLFLSIFVFFLLFPAILFSHR</sequence>